<dbReference type="InterPro" id="IPR004158">
    <property type="entry name" value="DUF247_pln"/>
</dbReference>
<evidence type="ECO:0000313" key="2">
    <source>
        <dbReference type="EMBL" id="RWR87220.1"/>
    </source>
</evidence>
<dbReference type="PANTHER" id="PTHR31170:SF18">
    <property type="entry name" value="(WILD MALAYSIAN BANANA) HYPOTHETICAL PROTEIN"/>
    <property type="match status" value="1"/>
</dbReference>
<accession>A0A443P8Z7</accession>
<gene>
    <name evidence="2" type="ORF">CKAN_01615700</name>
</gene>
<dbReference type="Proteomes" id="UP000283530">
    <property type="component" value="Unassembled WGS sequence"/>
</dbReference>
<dbReference type="PANTHER" id="PTHR31170">
    <property type="entry name" value="BNAC04G53230D PROTEIN"/>
    <property type="match status" value="1"/>
</dbReference>
<dbReference type="EMBL" id="QPKB01000006">
    <property type="protein sequence ID" value="RWR87220.1"/>
    <property type="molecule type" value="Genomic_DNA"/>
</dbReference>
<keyword evidence="3" id="KW-1185">Reference proteome</keyword>
<reference evidence="2 3" key="1">
    <citation type="journal article" date="2019" name="Nat. Plants">
        <title>Stout camphor tree genome fills gaps in understanding of flowering plant genome evolution.</title>
        <authorList>
            <person name="Chaw S.M."/>
            <person name="Liu Y.C."/>
            <person name="Wu Y.W."/>
            <person name="Wang H.Y."/>
            <person name="Lin C.I."/>
            <person name="Wu C.S."/>
            <person name="Ke H.M."/>
            <person name="Chang L.Y."/>
            <person name="Hsu C.Y."/>
            <person name="Yang H.T."/>
            <person name="Sudianto E."/>
            <person name="Hsu M.H."/>
            <person name="Wu K.P."/>
            <person name="Wang L.N."/>
            <person name="Leebens-Mack J.H."/>
            <person name="Tsai I.J."/>
        </authorList>
    </citation>
    <scope>NUCLEOTIDE SEQUENCE [LARGE SCALE GENOMIC DNA]</scope>
    <source>
        <strain evidence="3">cv. Chaw 1501</strain>
        <tissue evidence="2">Young leaves</tissue>
    </source>
</reference>
<keyword evidence="1" id="KW-1133">Transmembrane helix</keyword>
<name>A0A443P8Z7_9MAGN</name>
<dbReference type="AlphaFoldDB" id="A0A443P8Z7"/>
<comment type="caution">
    <text evidence="2">The sequence shown here is derived from an EMBL/GenBank/DDBJ whole genome shotgun (WGS) entry which is preliminary data.</text>
</comment>
<organism evidence="2 3">
    <name type="scientific">Cinnamomum micranthum f. kanehirae</name>
    <dbReference type="NCBI Taxonomy" id="337451"/>
    <lineage>
        <taxon>Eukaryota</taxon>
        <taxon>Viridiplantae</taxon>
        <taxon>Streptophyta</taxon>
        <taxon>Embryophyta</taxon>
        <taxon>Tracheophyta</taxon>
        <taxon>Spermatophyta</taxon>
        <taxon>Magnoliopsida</taxon>
        <taxon>Magnoliidae</taxon>
        <taxon>Laurales</taxon>
        <taxon>Lauraceae</taxon>
        <taxon>Cinnamomum</taxon>
    </lineage>
</organism>
<protein>
    <submittedName>
        <fullName evidence="2">UPF0481-like protein</fullName>
    </submittedName>
</protein>
<dbReference type="Pfam" id="PF03140">
    <property type="entry name" value="DUF247"/>
    <property type="match status" value="1"/>
</dbReference>
<feature type="transmembrane region" description="Helical" evidence="1">
    <location>
        <begin position="410"/>
        <end position="434"/>
    </location>
</feature>
<evidence type="ECO:0000313" key="3">
    <source>
        <dbReference type="Proteomes" id="UP000283530"/>
    </source>
</evidence>
<dbReference type="OrthoDB" id="1846188at2759"/>
<keyword evidence="1" id="KW-0812">Transmembrane</keyword>
<sequence length="441" mass="50732">MTRGQLEQKEYPTMKQETMEGKDWIVDVHEKLARMDQKEEEEELWKKHSIYKVPKCFADIKSYAYKPRVVSLGPYHHGEPELKQMEDHKQRALLHLLRRTNKRVEDYTEALKQVLPQLMDTYEGLDDKWRDEKRFLQLMVMDGCFMLEILLTNEGVSNNYASNDPIFSNHGKLHNMPYIRRDMLMIENQIPLLVLEKLVEVDEKNPKISINKLILKFCNASTSTFNVGPGLHVLDIVRKSMLEGPKPPSPTQNEQSAGDIIRSATELQEAGIRFKKSKTQSLRDIKFKHGVLSLPGIIVDDTTESTLLNLMAYERLHVGAGSEVTSYVFFMDNIIDSARDVSLLHSKGIIQNAMGSDKAVAKLFNELSKDVTLDPESSLDKVHTLVHDYCKKSWNEWRANLIHTYFRSPWAFLSLLAALFLLLLTVAQTVYTILSYHHPMG</sequence>
<keyword evidence="1" id="KW-0472">Membrane</keyword>
<proteinExistence type="predicted"/>
<evidence type="ECO:0000256" key="1">
    <source>
        <dbReference type="SAM" id="Phobius"/>
    </source>
</evidence>
<dbReference type="STRING" id="337451.A0A443P8Z7"/>